<evidence type="ECO:0000256" key="1">
    <source>
        <dbReference type="PROSITE-ProRule" id="PRU00325"/>
    </source>
</evidence>
<keyword evidence="1" id="KW-0479">Metal-binding</keyword>
<name>A0A1E3QFI8_LIPST</name>
<dbReference type="InterPro" id="IPR007527">
    <property type="entry name" value="Znf_SWIM"/>
</dbReference>
<dbReference type="EMBL" id="KV454289">
    <property type="protein sequence ID" value="ODQ76475.1"/>
    <property type="molecule type" value="Genomic_DNA"/>
</dbReference>
<keyword evidence="4" id="KW-1185">Reference proteome</keyword>
<reference evidence="3 4" key="1">
    <citation type="journal article" date="2016" name="Proc. Natl. Acad. Sci. U.S.A.">
        <title>Comparative genomics of biotechnologically important yeasts.</title>
        <authorList>
            <person name="Riley R."/>
            <person name="Haridas S."/>
            <person name="Wolfe K.H."/>
            <person name="Lopes M.R."/>
            <person name="Hittinger C.T."/>
            <person name="Goeker M."/>
            <person name="Salamov A.A."/>
            <person name="Wisecaver J.H."/>
            <person name="Long T.M."/>
            <person name="Calvey C.H."/>
            <person name="Aerts A.L."/>
            <person name="Barry K.W."/>
            <person name="Choi C."/>
            <person name="Clum A."/>
            <person name="Coughlan A.Y."/>
            <person name="Deshpande S."/>
            <person name="Douglass A.P."/>
            <person name="Hanson S.J."/>
            <person name="Klenk H.-P."/>
            <person name="LaButti K.M."/>
            <person name="Lapidus A."/>
            <person name="Lindquist E.A."/>
            <person name="Lipzen A.M."/>
            <person name="Meier-Kolthoff J.P."/>
            <person name="Ohm R.A."/>
            <person name="Otillar R.P."/>
            <person name="Pangilinan J.L."/>
            <person name="Peng Y."/>
            <person name="Rokas A."/>
            <person name="Rosa C.A."/>
            <person name="Scheuner C."/>
            <person name="Sibirny A.A."/>
            <person name="Slot J.C."/>
            <person name="Stielow J.B."/>
            <person name="Sun H."/>
            <person name="Kurtzman C.P."/>
            <person name="Blackwell M."/>
            <person name="Grigoriev I.V."/>
            <person name="Jeffries T.W."/>
        </authorList>
    </citation>
    <scope>NUCLEOTIDE SEQUENCE [LARGE SCALE GENOMIC DNA]</scope>
    <source>
        <strain evidence="3 4">NRRL Y-11557</strain>
    </source>
</reference>
<accession>A0A1E3QFI8</accession>
<dbReference type="STRING" id="675824.A0A1E3QFI8"/>
<sequence>MHESAIIIYEHNGHTESPRFHVTEEICNYVMEQKHLPPRQIYWNLIQLADDPRFEKTELHTITRQQVYNVWLSNTKTQWERDTDDFRSAQLLIAEQDGYHLIEGLQEPGVSLAFTTPCFSNYEKYNRGKMTEVFIDSTFGTNKHGYELYCVLAEYDLVSLPLSYLFLDTRNVKEDGKRGIRLTGWLAALRDAGLNPNVVHTDKDFAEVTAASIVFKPNNPAYNHHLCLWHSLRAIDQKITGKVKDKGNDSTDIVGNSIRATALPEYLLFLSDESDWILSKGQNKRCSAEQAQTLRGMIKRHLLRHPLLPEVVDDKKAAPSTLQFKSYEEIHGCSVKEMLEYCKSIDQPKLFRYFWANWYRPSFGNVGSRWEIASLSGRRGSDASIPISRTTMRLESHWRILKKDYASRFTRPRLDVLTYIICTGLVRSRMHSHTQVEAGRKKPSAYHDFVHLWRVCASAVDSSVISDRDEVYHADQGKWVCSCPSFILNARYICKHLVSFYCSLNADGKYIVRPPPSFRPDLFQETLPLLRFNVSDPVDVENIRSGTEVTNGADNRAGAVPPTYAEELESFQLLPSENPETVEENDEESMELLGILRWAVGDQCASNPRMQRDICRFIPNAASFIAHFKRPYEEALGRSQSEVNHTMRKAPKTYYYMRPQNQHNPSSETR</sequence>
<organism evidence="3 4">
    <name type="scientific">Lipomyces starkeyi NRRL Y-11557</name>
    <dbReference type="NCBI Taxonomy" id="675824"/>
    <lineage>
        <taxon>Eukaryota</taxon>
        <taxon>Fungi</taxon>
        <taxon>Dikarya</taxon>
        <taxon>Ascomycota</taxon>
        <taxon>Saccharomycotina</taxon>
        <taxon>Lipomycetes</taxon>
        <taxon>Lipomycetales</taxon>
        <taxon>Lipomycetaceae</taxon>
        <taxon>Lipomyces</taxon>
    </lineage>
</organism>
<dbReference type="OrthoDB" id="4364923at2759"/>
<gene>
    <name evidence="3" type="ORF">LIPSTDRAFT_134422</name>
</gene>
<keyword evidence="1" id="KW-0862">Zinc</keyword>
<dbReference type="AlphaFoldDB" id="A0A1E3QFI8"/>
<keyword evidence="1" id="KW-0863">Zinc-finger</keyword>
<evidence type="ECO:0000259" key="2">
    <source>
        <dbReference type="PROSITE" id="PS50966"/>
    </source>
</evidence>
<dbReference type="GO" id="GO:0008270">
    <property type="term" value="F:zinc ion binding"/>
    <property type="evidence" value="ECO:0007669"/>
    <property type="project" value="UniProtKB-KW"/>
</dbReference>
<evidence type="ECO:0000313" key="3">
    <source>
        <dbReference type="EMBL" id="ODQ76475.1"/>
    </source>
</evidence>
<feature type="domain" description="SWIM-type" evidence="2">
    <location>
        <begin position="472"/>
        <end position="505"/>
    </location>
</feature>
<protein>
    <recommendedName>
        <fullName evidence="2">SWIM-type domain-containing protein</fullName>
    </recommendedName>
</protein>
<proteinExistence type="predicted"/>
<evidence type="ECO:0000313" key="4">
    <source>
        <dbReference type="Proteomes" id="UP000094385"/>
    </source>
</evidence>
<dbReference type="PROSITE" id="PS50966">
    <property type="entry name" value="ZF_SWIM"/>
    <property type="match status" value="1"/>
</dbReference>
<dbReference type="Proteomes" id="UP000094385">
    <property type="component" value="Unassembled WGS sequence"/>
</dbReference>